<dbReference type="PANTHER" id="PTHR31282">
    <property type="entry name" value="WRKY TRANSCRIPTION FACTOR 21-RELATED"/>
    <property type="match status" value="1"/>
</dbReference>
<evidence type="ECO:0000256" key="4">
    <source>
        <dbReference type="ARBA" id="ARBA00023163"/>
    </source>
</evidence>
<dbReference type="InterPro" id="IPR044810">
    <property type="entry name" value="WRKY_plant"/>
</dbReference>
<dbReference type="Pfam" id="PF03106">
    <property type="entry name" value="WRKY"/>
    <property type="match status" value="1"/>
</dbReference>
<protein>
    <recommendedName>
        <fullName evidence="7">WRKY domain-containing protein</fullName>
    </recommendedName>
</protein>
<evidence type="ECO:0000313" key="9">
    <source>
        <dbReference type="Proteomes" id="UP000006882"/>
    </source>
</evidence>
<dbReference type="InterPro" id="IPR003657">
    <property type="entry name" value="WRKY_dom"/>
</dbReference>
<dbReference type="EMBL" id="CM007652">
    <property type="protein sequence ID" value="ONI24834.1"/>
    <property type="molecule type" value="Genomic_DNA"/>
</dbReference>
<keyword evidence="5" id="KW-0539">Nucleus</keyword>
<dbReference type="Gramene" id="ONI24834">
    <property type="protein sequence ID" value="ONI24834"/>
    <property type="gene ID" value="PRUPE_2G264900"/>
</dbReference>
<dbReference type="eggNOG" id="ENOG502RSM6">
    <property type="taxonomic scope" value="Eukaryota"/>
</dbReference>
<evidence type="ECO:0000256" key="3">
    <source>
        <dbReference type="ARBA" id="ARBA00023125"/>
    </source>
</evidence>
<comment type="subcellular location">
    <subcellularLocation>
        <location evidence="1">Nucleus</location>
    </subcellularLocation>
</comment>
<dbReference type="Proteomes" id="UP000006882">
    <property type="component" value="Chromosome G2"/>
</dbReference>
<proteinExistence type="predicted"/>
<feature type="region of interest" description="Disordered" evidence="6">
    <location>
        <begin position="273"/>
        <end position="293"/>
    </location>
</feature>
<dbReference type="GO" id="GO:0003700">
    <property type="term" value="F:DNA-binding transcription factor activity"/>
    <property type="evidence" value="ECO:0000318"/>
    <property type="project" value="GO_Central"/>
</dbReference>
<dbReference type="PROSITE" id="PS50811">
    <property type="entry name" value="WRKY"/>
    <property type="match status" value="1"/>
</dbReference>
<organism evidence="8 9">
    <name type="scientific">Prunus persica</name>
    <name type="common">Peach</name>
    <name type="synonym">Amygdalus persica</name>
    <dbReference type="NCBI Taxonomy" id="3760"/>
    <lineage>
        <taxon>Eukaryota</taxon>
        <taxon>Viridiplantae</taxon>
        <taxon>Streptophyta</taxon>
        <taxon>Embryophyta</taxon>
        <taxon>Tracheophyta</taxon>
        <taxon>Spermatophyta</taxon>
        <taxon>Magnoliopsida</taxon>
        <taxon>eudicotyledons</taxon>
        <taxon>Gunneridae</taxon>
        <taxon>Pentapetalae</taxon>
        <taxon>rosids</taxon>
        <taxon>fabids</taxon>
        <taxon>Rosales</taxon>
        <taxon>Rosaceae</taxon>
        <taxon>Amygdaloideae</taxon>
        <taxon>Amygdaleae</taxon>
        <taxon>Prunus</taxon>
    </lineage>
</organism>
<feature type="domain" description="WRKY" evidence="7">
    <location>
        <begin position="211"/>
        <end position="273"/>
    </location>
</feature>
<evidence type="ECO:0000256" key="5">
    <source>
        <dbReference type="ARBA" id="ARBA00023242"/>
    </source>
</evidence>
<evidence type="ECO:0000256" key="2">
    <source>
        <dbReference type="ARBA" id="ARBA00023015"/>
    </source>
</evidence>
<evidence type="ECO:0000256" key="1">
    <source>
        <dbReference type="ARBA" id="ARBA00004123"/>
    </source>
</evidence>
<sequence>MVHQHRSLTKAYIQLPFKFPHHHNMFKSKTSQKEPKQQLEAMDETTVSLILHACKLARDLESNLPNLANQPNLLSNSLDEITRNFVTARERVYGQDPSTSSSLHNMLTLAHQQQIGTSQVQEWLRSSYAQQAMDIIQTQLVADQKEVKIGGCIDDGDAEVKGLQAMDIVSASDTNIASSSSQRPRRRKDEGLISKITVPAPRIGNTEIPPEDGFTWRKYGQKEIMGSRFPRGYYRCTHQKLYNCPAKKQVQRLNNDPLTFEVMYRGEHTCHMSATAPSVPPPSAEHHNATQGSLAQTLATTTTTDPPTASLWLSMDFNPIRGGSGSSSRMIGGDRGGGGGGSGDGAGTSTTTRYGKEVDFPVVDWADAMFNSGSSSSNSMDFIFHSAENKWESEDKKNGGQ</sequence>
<dbReference type="AlphaFoldDB" id="A0A251QLY2"/>
<dbReference type="SMR" id="A0A251QLY2"/>
<feature type="region of interest" description="Disordered" evidence="6">
    <location>
        <begin position="323"/>
        <end position="350"/>
    </location>
</feature>
<dbReference type="OrthoDB" id="684963at2759"/>
<gene>
    <name evidence="8" type="ORF">PRUPE_2G264900</name>
</gene>
<keyword evidence="4" id="KW-0804">Transcription</keyword>
<feature type="compositionally biased region" description="Gly residues" evidence="6">
    <location>
        <begin position="333"/>
        <end position="346"/>
    </location>
</feature>
<evidence type="ECO:0000313" key="8">
    <source>
        <dbReference type="EMBL" id="ONI24834.1"/>
    </source>
</evidence>
<reference evidence="8 9" key="1">
    <citation type="journal article" date="2013" name="Nat. Genet.">
        <title>The high-quality draft genome of peach (Prunus persica) identifies unique patterns of genetic diversity, domestication and genome evolution.</title>
        <authorList>
            <consortium name="International Peach Genome Initiative"/>
            <person name="Verde I."/>
            <person name="Abbott A.G."/>
            <person name="Scalabrin S."/>
            <person name="Jung S."/>
            <person name="Shu S."/>
            <person name="Marroni F."/>
            <person name="Zhebentyayeva T."/>
            <person name="Dettori M.T."/>
            <person name="Grimwood J."/>
            <person name="Cattonaro F."/>
            <person name="Zuccolo A."/>
            <person name="Rossini L."/>
            <person name="Jenkins J."/>
            <person name="Vendramin E."/>
            <person name="Meisel L.A."/>
            <person name="Decroocq V."/>
            <person name="Sosinski B."/>
            <person name="Prochnik S."/>
            <person name="Mitros T."/>
            <person name="Policriti A."/>
            <person name="Cipriani G."/>
            <person name="Dondini L."/>
            <person name="Ficklin S."/>
            <person name="Goodstein D.M."/>
            <person name="Xuan P."/>
            <person name="Del Fabbro C."/>
            <person name="Aramini V."/>
            <person name="Copetti D."/>
            <person name="Gonzalez S."/>
            <person name="Horner D.S."/>
            <person name="Falchi R."/>
            <person name="Lucas S."/>
            <person name="Mica E."/>
            <person name="Maldonado J."/>
            <person name="Lazzari B."/>
            <person name="Bielenberg D."/>
            <person name="Pirona R."/>
            <person name="Miculan M."/>
            <person name="Barakat A."/>
            <person name="Testolin R."/>
            <person name="Stella A."/>
            <person name="Tartarini S."/>
            <person name="Tonutti P."/>
            <person name="Arus P."/>
            <person name="Orellana A."/>
            <person name="Wells C."/>
            <person name="Main D."/>
            <person name="Vizzotto G."/>
            <person name="Silva H."/>
            <person name="Salamini F."/>
            <person name="Schmutz J."/>
            <person name="Morgante M."/>
            <person name="Rokhsar D.S."/>
        </authorList>
    </citation>
    <scope>NUCLEOTIDE SEQUENCE [LARGE SCALE GENOMIC DNA]</scope>
    <source>
        <strain evidence="9">cv. Nemared</strain>
    </source>
</reference>
<keyword evidence="3" id="KW-0238">DNA-binding</keyword>
<accession>A0A251QLY2</accession>
<name>A0A251QLY2_PRUPE</name>
<dbReference type="GO" id="GO:0005634">
    <property type="term" value="C:nucleus"/>
    <property type="evidence" value="ECO:0000318"/>
    <property type="project" value="GO_Central"/>
</dbReference>
<keyword evidence="2" id="KW-0805">Transcription regulation</keyword>
<dbReference type="GO" id="GO:0006355">
    <property type="term" value="P:regulation of DNA-templated transcription"/>
    <property type="evidence" value="ECO:0000318"/>
    <property type="project" value="GO_Central"/>
</dbReference>
<dbReference type="InterPro" id="IPR036576">
    <property type="entry name" value="WRKY_dom_sf"/>
</dbReference>
<dbReference type="GO" id="GO:0000976">
    <property type="term" value="F:transcription cis-regulatory region binding"/>
    <property type="evidence" value="ECO:0000318"/>
    <property type="project" value="GO_Central"/>
</dbReference>
<dbReference type="SUPFAM" id="SSF118290">
    <property type="entry name" value="WRKY DNA-binding domain"/>
    <property type="match status" value="1"/>
</dbReference>
<dbReference type="Gene3D" id="2.20.25.80">
    <property type="entry name" value="WRKY domain"/>
    <property type="match status" value="1"/>
</dbReference>
<evidence type="ECO:0000256" key="6">
    <source>
        <dbReference type="SAM" id="MobiDB-lite"/>
    </source>
</evidence>
<evidence type="ECO:0000259" key="7">
    <source>
        <dbReference type="PROSITE" id="PS50811"/>
    </source>
</evidence>
<dbReference type="SMART" id="SM00774">
    <property type="entry name" value="WRKY"/>
    <property type="match status" value="1"/>
</dbReference>
<keyword evidence="9" id="KW-1185">Reference proteome</keyword>